<evidence type="ECO:0000256" key="16">
    <source>
        <dbReference type="SAM" id="Phobius"/>
    </source>
</evidence>
<gene>
    <name evidence="17" type="primary">nad6</name>
</gene>
<evidence type="ECO:0000256" key="14">
    <source>
        <dbReference type="ARBA" id="ARBA00031019"/>
    </source>
</evidence>
<dbReference type="PANTHER" id="PTHR11435:SF1">
    <property type="entry name" value="NADH-UBIQUINONE OXIDOREDUCTASE CHAIN 6"/>
    <property type="match status" value="1"/>
</dbReference>
<evidence type="ECO:0000313" key="17">
    <source>
        <dbReference type="EMBL" id="AYR05356.1"/>
    </source>
</evidence>
<evidence type="ECO:0000256" key="7">
    <source>
        <dbReference type="ARBA" id="ARBA00022692"/>
    </source>
</evidence>
<keyword evidence="9" id="KW-0249">Electron transport</keyword>
<keyword evidence="11" id="KW-0520">NAD</keyword>
<organism evidence="17">
    <name type="scientific">Coleoptera sp. ACP-2013</name>
    <dbReference type="NCBI Taxonomy" id="2485033"/>
    <lineage>
        <taxon>Eukaryota</taxon>
        <taxon>Metazoa</taxon>
        <taxon>Ecdysozoa</taxon>
        <taxon>Arthropoda</taxon>
        <taxon>Hexapoda</taxon>
        <taxon>Insecta</taxon>
        <taxon>Pterygota</taxon>
        <taxon>Neoptera</taxon>
        <taxon>Endopterygota</taxon>
        <taxon>Coleoptera</taxon>
    </lineage>
</organism>
<keyword evidence="12 17" id="KW-0496">Mitochondrion</keyword>
<reference evidence="17" key="2">
    <citation type="submission" date="2018-09" db="EMBL/GenBank/DDBJ databases">
        <authorList>
            <person name="James G."/>
        </authorList>
    </citation>
    <scope>NUCLEOTIDE SEQUENCE</scope>
</reference>
<comment type="subcellular location">
    <subcellularLocation>
        <location evidence="1">Mitochondrion membrane</location>
        <topology evidence="1">Multi-pass membrane protein</topology>
    </subcellularLocation>
</comment>
<comment type="similarity">
    <text evidence="2">Belongs to the complex I subunit 6 family.</text>
</comment>
<dbReference type="AlphaFoldDB" id="A0A3G3MEX1"/>
<keyword evidence="13 16" id="KW-0472">Membrane</keyword>
<evidence type="ECO:0000256" key="3">
    <source>
        <dbReference type="ARBA" id="ARBA00012944"/>
    </source>
</evidence>
<geneLocation type="mitochondrion" evidence="17"/>
<feature type="transmembrane region" description="Helical" evidence="16">
    <location>
        <begin position="75"/>
        <end position="94"/>
    </location>
</feature>
<keyword evidence="6" id="KW-0679">Respiratory chain</keyword>
<evidence type="ECO:0000256" key="5">
    <source>
        <dbReference type="ARBA" id="ARBA00022448"/>
    </source>
</evidence>
<proteinExistence type="inferred from homology"/>
<evidence type="ECO:0000256" key="8">
    <source>
        <dbReference type="ARBA" id="ARBA00022967"/>
    </source>
</evidence>
<protein>
    <recommendedName>
        <fullName evidence="4">NADH-ubiquinone oxidoreductase chain 6</fullName>
        <ecNumber evidence="3">7.1.1.2</ecNumber>
    </recommendedName>
    <alternativeName>
        <fullName evidence="14">NADH dehydrogenase subunit 6</fullName>
    </alternativeName>
</protein>
<evidence type="ECO:0000256" key="11">
    <source>
        <dbReference type="ARBA" id="ARBA00023027"/>
    </source>
</evidence>
<dbReference type="EMBL" id="MH940204">
    <property type="protein sequence ID" value="AYR05356.1"/>
    <property type="molecule type" value="Genomic_DNA"/>
</dbReference>
<feature type="transmembrane region" description="Helical" evidence="16">
    <location>
        <begin position="124"/>
        <end position="146"/>
    </location>
</feature>
<evidence type="ECO:0000256" key="15">
    <source>
        <dbReference type="ARBA" id="ARBA00049551"/>
    </source>
</evidence>
<reference evidence="17" key="1">
    <citation type="journal article" date="2015" name="Mol. Biol. Evol.">
        <title>Soup to Tree: The Phylogeny of Beetles Inferred by Mitochondrial Metagenomics of a Bornean Rainforest Sample.</title>
        <authorList>
            <person name="Crampton-Platt A."/>
            <person name="Timmermans M.J."/>
            <person name="Gimmel M.L."/>
            <person name="Kutty S.N."/>
            <person name="Cockerill T.D."/>
            <person name="Vun Khen C."/>
            <person name="Vogler A.P."/>
        </authorList>
    </citation>
    <scope>NUCLEOTIDE SEQUENCE</scope>
</reference>
<evidence type="ECO:0000256" key="13">
    <source>
        <dbReference type="ARBA" id="ARBA00023136"/>
    </source>
</evidence>
<evidence type="ECO:0000256" key="1">
    <source>
        <dbReference type="ARBA" id="ARBA00004225"/>
    </source>
</evidence>
<evidence type="ECO:0000256" key="2">
    <source>
        <dbReference type="ARBA" id="ARBA00005698"/>
    </source>
</evidence>
<comment type="catalytic activity">
    <reaction evidence="15">
        <text>a ubiquinone + NADH + 5 H(+)(in) = a ubiquinol + NAD(+) + 4 H(+)(out)</text>
        <dbReference type="Rhea" id="RHEA:29091"/>
        <dbReference type="Rhea" id="RHEA-COMP:9565"/>
        <dbReference type="Rhea" id="RHEA-COMP:9566"/>
        <dbReference type="ChEBI" id="CHEBI:15378"/>
        <dbReference type="ChEBI" id="CHEBI:16389"/>
        <dbReference type="ChEBI" id="CHEBI:17976"/>
        <dbReference type="ChEBI" id="CHEBI:57540"/>
        <dbReference type="ChEBI" id="CHEBI:57945"/>
        <dbReference type="EC" id="7.1.1.2"/>
    </reaction>
</comment>
<dbReference type="PANTHER" id="PTHR11435">
    <property type="entry name" value="NADH UBIQUINONE OXIDOREDUCTASE SUBUNIT ND6"/>
    <property type="match status" value="1"/>
</dbReference>
<keyword evidence="10 16" id="KW-1133">Transmembrane helix</keyword>
<evidence type="ECO:0000256" key="4">
    <source>
        <dbReference type="ARBA" id="ARBA00021095"/>
    </source>
</evidence>
<feature type="transmembrane region" description="Helical" evidence="16">
    <location>
        <begin position="44"/>
        <end position="63"/>
    </location>
</feature>
<dbReference type="GO" id="GO:0031966">
    <property type="term" value="C:mitochondrial membrane"/>
    <property type="evidence" value="ECO:0007669"/>
    <property type="project" value="UniProtKB-SubCell"/>
</dbReference>
<evidence type="ECO:0000256" key="6">
    <source>
        <dbReference type="ARBA" id="ARBA00022660"/>
    </source>
</evidence>
<evidence type="ECO:0000256" key="9">
    <source>
        <dbReference type="ARBA" id="ARBA00022982"/>
    </source>
</evidence>
<keyword evidence="8" id="KW-1278">Translocase</keyword>
<evidence type="ECO:0000256" key="10">
    <source>
        <dbReference type="ARBA" id="ARBA00022989"/>
    </source>
</evidence>
<keyword evidence="7 16" id="KW-0812">Transmembrane</keyword>
<sequence length="156" mass="18137">MTHLLIMLTLLFIFLKHPLSLTLTIILQTMMIALISGMLNLNFWFSYILFLILIGGMMILFIYMTSIASNEKFKFSMNIFLTMMITLGLSNMFINNNLIQNFKNIELTFTLPFILNKYFNSNSILTFSLIIIYLLITLIMIVNMTIMSSSTLRQMN</sequence>
<dbReference type="GO" id="GO:0008137">
    <property type="term" value="F:NADH dehydrogenase (ubiquinone) activity"/>
    <property type="evidence" value="ECO:0007669"/>
    <property type="project" value="UniProtKB-EC"/>
</dbReference>
<evidence type="ECO:0000256" key="12">
    <source>
        <dbReference type="ARBA" id="ARBA00023128"/>
    </source>
</evidence>
<dbReference type="EC" id="7.1.1.2" evidence="3"/>
<keyword evidence="5" id="KW-0813">Transport</keyword>
<accession>A0A3G3MEX1</accession>
<dbReference type="InterPro" id="IPR050269">
    <property type="entry name" value="ComplexI_Subunit6"/>
</dbReference>
<name>A0A3G3MEX1_9COLE</name>